<gene>
    <name evidence="6" type="ORF">E6H02_10110</name>
</gene>
<dbReference type="InterPro" id="IPR036188">
    <property type="entry name" value="FAD/NAD-bd_sf"/>
</dbReference>
<organism evidence="6 7">
    <name type="scientific">Candidatus Segetimicrobium genomatis</name>
    <dbReference type="NCBI Taxonomy" id="2569760"/>
    <lineage>
        <taxon>Bacteria</taxon>
        <taxon>Bacillati</taxon>
        <taxon>Candidatus Sysuimicrobiota</taxon>
        <taxon>Candidatus Sysuimicrobiia</taxon>
        <taxon>Candidatus Sysuimicrobiales</taxon>
        <taxon>Candidatus Segetimicrobiaceae</taxon>
        <taxon>Candidatus Segetimicrobium</taxon>
    </lineage>
</organism>
<keyword evidence="3" id="KW-0274">FAD</keyword>
<dbReference type="InterPro" id="IPR050315">
    <property type="entry name" value="FAD-oxidoreductase_2"/>
</dbReference>
<dbReference type="GO" id="GO:0016491">
    <property type="term" value="F:oxidoreductase activity"/>
    <property type="evidence" value="ECO:0007669"/>
    <property type="project" value="UniProtKB-KW"/>
</dbReference>
<reference evidence="6 7" key="1">
    <citation type="journal article" date="2019" name="Nat. Microbiol.">
        <title>Mediterranean grassland soil C-N compound turnover is dependent on rainfall and depth, and is mediated by genomically divergent microorganisms.</title>
        <authorList>
            <person name="Diamond S."/>
            <person name="Andeer P.F."/>
            <person name="Li Z."/>
            <person name="Crits-Christoph A."/>
            <person name="Burstein D."/>
            <person name="Anantharaman K."/>
            <person name="Lane K.R."/>
            <person name="Thomas B.C."/>
            <person name="Pan C."/>
            <person name="Northen T.R."/>
            <person name="Banfield J.F."/>
        </authorList>
    </citation>
    <scope>NUCLEOTIDE SEQUENCE [LARGE SCALE GENOMIC DNA]</scope>
    <source>
        <strain evidence="6">NP_5</strain>
    </source>
</reference>
<evidence type="ECO:0000256" key="2">
    <source>
        <dbReference type="ARBA" id="ARBA00022630"/>
    </source>
</evidence>
<dbReference type="Gene3D" id="3.50.50.60">
    <property type="entry name" value="FAD/NAD(P)-binding domain"/>
    <property type="match status" value="1"/>
</dbReference>
<evidence type="ECO:0000313" key="7">
    <source>
        <dbReference type="Proteomes" id="UP000320393"/>
    </source>
</evidence>
<dbReference type="AlphaFoldDB" id="A0A537LK01"/>
<proteinExistence type="predicted"/>
<evidence type="ECO:0000256" key="3">
    <source>
        <dbReference type="ARBA" id="ARBA00022827"/>
    </source>
</evidence>
<dbReference type="Pfam" id="PF00890">
    <property type="entry name" value="FAD_binding_2"/>
    <property type="match status" value="1"/>
</dbReference>
<comment type="caution">
    <text evidence="6">The sequence shown here is derived from an EMBL/GenBank/DDBJ whole genome shotgun (WGS) entry which is preliminary data.</text>
</comment>
<keyword evidence="2" id="KW-0285">Flavoprotein</keyword>
<dbReference type="SUPFAM" id="SSF51905">
    <property type="entry name" value="FAD/NAD(P)-binding domain"/>
    <property type="match status" value="1"/>
</dbReference>
<feature type="domain" description="FAD-dependent oxidoreductase 2 FAD-binding" evidence="5">
    <location>
        <begin position="2"/>
        <end position="45"/>
    </location>
</feature>
<evidence type="ECO:0000259" key="5">
    <source>
        <dbReference type="Pfam" id="PF00890"/>
    </source>
</evidence>
<evidence type="ECO:0000256" key="1">
    <source>
        <dbReference type="ARBA" id="ARBA00001974"/>
    </source>
</evidence>
<dbReference type="EMBL" id="VBAM01000407">
    <property type="protein sequence ID" value="TMJ08335.1"/>
    <property type="molecule type" value="Genomic_DNA"/>
</dbReference>
<sequence length="69" mass="6861">TFTFGGLKITPCAEVVDAAGQKIKGLYACGELAAGLFYENYPGGSGLMAGAVFGRVAGYEAAASAGHGE</sequence>
<evidence type="ECO:0000313" key="6">
    <source>
        <dbReference type="EMBL" id="TMJ08335.1"/>
    </source>
</evidence>
<keyword evidence="4" id="KW-0560">Oxidoreductase</keyword>
<name>A0A537LK01_9BACT</name>
<dbReference type="PANTHER" id="PTHR43400">
    <property type="entry name" value="FUMARATE REDUCTASE"/>
    <property type="match status" value="1"/>
</dbReference>
<evidence type="ECO:0000256" key="4">
    <source>
        <dbReference type="ARBA" id="ARBA00023002"/>
    </source>
</evidence>
<dbReference type="InterPro" id="IPR003953">
    <property type="entry name" value="FAD-dep_OxRdtase_2_FAD-bd"/>
</dbReference>
<dbReference type="Proteomes" id="UP000320393">
    <property type="component" value="Unassembled WGS sequence"/>
</dbReference>
<dbReference type="PANTHER" id="PTHR43400:SF7">
    <property type="entry name" value="FAD-DEPENDENT OXIDOREDUCTASE 2 FAD BINDING DOMAIN-CONTAINING PROTEIN"/>
    <property type="match status" value="1"/>
</dbReference>
<protein>
    <submittedName>
        <fullName evidence="6">FAD-binding protein</fullName>
    </submittedName>
</protein>
<accession>A0A537LK01</accession>
<feature type="non-terminal residue" evidence="6">
    <location>
        <position position="1"/>
    </location>
</feature>
<comment type="cofactor">
    <cofactor evidence="1">
        <name>FAD</name>
        <dbReference type="ChEBI" id="CHEBI:57692"/>
    </cofactor>
</comment>